<gene>
    <name evidence="2" type="ORF">B0H17DRAFT_1066875</name>
</gene>
<name>A0AAD7GIB9_MYCRO</name>
<dbReference type="AlphaFoldDB" id="A0AAD7GIB9"/>
<feature type="chain" id="PRO_5042100897" description="Secreted protein" evidence="1">
    <location>
        <begin position="18"/>
        <end position="189"/>
    </location>
</feature>
<evidence type="ECO:0000256" key="1">
    <source>
        <dbReference type="SAM" id="SignalP"/>
    </source>
</evidence>
<evidence type="ECO:0000313" key="3">
    <source>
        <dbReference type="Proteomes" id="UP001221757"/>
    </source>
</evidence>
<evidence type="ECO:0000313" key="2">
    <source>
        <dbReference type="EMBL" id="KAJ7689313.1"/>
    </source>
</evidence>
<evidence type="ECO:0008006" key="4">
    <source>
        <dbReference type="Google" id="ProtNLM"/>
    </source>
</evidence>
<keyword evidence="3" id="KW-1185">Reference proteome</keyword>
<dbReference type="EMBL" id="JARKIE010000073">
    <property type="protein sequence ID" value="KAJ7689313.1"/>
    <property type="molecule type" value="Genomic_DNA"/>
</dbReference>
<protein>
    <recommendedName>
        <fullName evidence="4">Secreted protein</fullName>
    </recommendedName>
</protein>
<reference evidence="2" key="1">
    <citation type="submission" date="2023-03" db="EMBL/GenBank/DDBJ databases">
        <title>Massive genome expansion in bonnet fungi (Mycena s.s.) driven by repeated elements and novel gene families across ecological guilds.</title>
        <authorList>
            <consortium name="Lawrence Berkeley National Laboratory"/>
            <person name="Harder C.B."/>
            <person name="Miyauchi S."/>
            <person name="Viragh M."/>
            <person name="Kuo A."/>
            <person name="Thoen E."/>
            <person name="Andreopoulos B."/>
            <person name="Lu D."/>
            <person name="Skrede I."/>
            <person name="Drula E."/>
            <person name="Henrissat B."/>
            <person name="Morin E."/>
            <person name="Kohler A."/>
            <person name="Barry K."/>
            <person name="LaButti K."/>
            <person name="Morin E."/>
            <person name="Salamov A."/>
            <person name="Lipzen A."/>
            <person name="Mereny Z."/>
            <person name="Hegedus B."/>
            <person name="Baldrian P."/>
            <person name="Stursova M."/>
            <person name="Weitz H."/>
            <person name="Taylor A."/>
            <person name="Grigoriev I.V."/>
            <person name="Nagy L.G."/>
            <person name="Martin F."/>
            <person name="Kauserud H."/>
        </authorList>
    </citation>
    <scope>NUCLEOTIDE SEQUENCE</scope>
    <source>
        <strain evidence="2">CBHHK067</strain>
    </source>
</reference>
<sequence length="189" mass="20703">MMSCLCCVSWFTNHSLGLMLGVCRLGTPRTAKSNTLSLCILIPFVAVDCESRRSMLTFKTIAPMLVLCQFYNISSGMTIVSTHCPRISPLLAVVPDSLAHQAHSGGIDRPAKCRRYTGSHNFPECSSIQPQPQVLPGMMLLIALRPVRVRGISLFFTFPAADTGRVSNLPSIFIVCNLFSAFGHLYAIH</sequence>
<feature type="signal peptide" evidence="1">
    <location>
        <begin position="1"/>
        <end position="17"/>
    </location>
</feature>
<proteinExistence type="predicted"/>
<keyword evidence="1" id="KW-0732">Signal</keyword>
<accession>A0AAD7GIB9</accession>
<organism evidence="2 3">
    <name type="scientific">Mycena rosella</name>
    <name type="common">Pink bonnet</name>
    <name type="synonym">Agaricus rosellus</name>
    <dbReference type="NCBI Taxonomy" id="1033263"/>
    <lineage>
        <taxon>Eukaryota</taxon>
        <taxon>Fungi</taxon>
        <taxon>Dikarya</taxon>
        <taxon>Basidiomycota</taxon>
        <taxon>Agaricomycotina</taxon>
        <taxon>Agaricomycetes</taxon>
        <taxon>Agaricomycetidae</taxon>
        <taxon>Agaricales</taxon>
        <taxon>Marasmiineae</taxon>
        <taxon>Mycenaceae</taxon>
        <taxon>Mycena</taxon>
    </lineage>
</organism>
<comment type="caution">
    <text evidence="2">The sequence shown here is derived from an EMBL/GenBank/DDBJ whole genome shotgun (WGS) entry which is preliminary data.</text>
</comment>
<dbReference type="Proteomes" id="UP001221757">
    <property type="component" value="Unassembled WGS sequence"/>
</dbReference>